<dbReference type="Proteomes" id="UP000249091">
    <property type="component" value="Chromosome 1"/>
</dbReference>
<evidence type="ECO:0000313" key="2">
    <source>
        <dbReference type="Proteomes" id="UP000249091"/>
    </source>
</evidence>
<gene>
    <name evidence="1" type="ORF">NCTC10994_02931</name>
</gene>
<evidence type="ECO:0000313" key="1">
    <source>
        <dbReference type="EMBL" id="SQI34758.1"/>
    </source>
</evidence>
<dbReference type="KEGG" id="rcr:NCTC10994_02931"/>
<reference evidence="1 2" key="1">
    <citation type="submission" date="2018-06" db="EMBL/GenBank/DDBJ databases">
        <authorList>
            <consortium name="Pathogen Informatics"/>
            <person name="Doyle S."/>
        </authorList>
    </citation>
    <scope>NUCLEOTIDE SEQUENCE [LARGE SCALE GENOMIC DNA]</scope>
    <source>
        <strain evidence="1 2">NCTC10994</strain>
    </source>
</reference>
<protein>
    <submittedName>
        <fullName evidence="1">Uncharacterized protein</fullName>
    </submittedName>
</protein>
<dbReference type="AlphaFoldDB" id="A0A2X4UGP6"/>
<organism evidence="1 2">
    <name type="scientific">Rhodococcus coprophilus</name>
    <dbReference type="NCBI Taxonomy" id="38310"/>
    <lineage>
        <taxon>Bacteria</taxon>
        <taxon>Bacillati</taxon>
        <taxon>Actinomycetota</taxon>
        <taxon>Actinomycetes</taxon>
        <taxon>Mycobacteriales</taxon>
        <taxon>Nocardiaceae</taxon>
        <taxon>Rhodococcus</taxon>
    </lineage>
</organism>
<dbReference type="STRING" id="1219011.GCA_001895045_02282"/>
<sequence length="308" mass="31657">MRGPVLREQLEPKPMSVGYGPLLAGLCDDAALFPPGNAPLSEAVPAHAEHGKSSHADLVGSFVFPEGRLGELADFLAQFPYPGELVLSLTVPRPSAMLPALERAGALDAVIVAALEIVVPTECGVDELFSALDEVSALHPDIALFVEVPRDARRTAILGRLAGSPYAAKFRTGGVVAEAYPDEAELAEAITTTVTAGIPFKATAGLHHAVRNTASGTGFEQHGFVNVLAAVAAALDGGDTHAVSSVLAERDGAALATRLAGLAADRAAEVRARFLSYGTCSIAEPLADLRALGLVPSTDSPTSEGTPA</sequence>
<keyword evidence="2" id="KW-1185">Reference proteome</keyword>
<accession>A0A2X4UGP6</accession>
<dbReference type="EMBL" id="LS483468">
    <property type="protein sequence ID" value="SQI34758.1"/>
    <property type="molecule type" value="Genomic_DNA"/>
</dbReference>
<proteinExistence type="predicted"/>
<name>A0A2X4UGP6_9NOCA</name>